<name>A0A5B8XME3_9DELT</name>
<organism evidence="3 4">
    <name type="scientific">Microvenator marinus</name>
    <dbReference type="NCBI Taxonomy" id="2600177"/>
    <lineage>
        <taxon>Bacteria</taxon>
        <taxon>Deltaproteobacteria</taxon>
        <taxon>Bradymonadales</taxon>
        <taxon>Microvenatoraceae</taxon>
        <taxon>Microvenator</taxon>
    </lineage>
</organism>
<feature type="region of interest" description="Disordered" evidence="1">
    <location>
        <begin position="466"/>
        <end position="495"/>
    </location>
</feature>
<dbReference type="InterPro" id="IPR029052">
    <property type="entry name" value="Metallo-depent_PP-like"/>
</dbReference>
<dbReference type="Gene3D" id="3.60.21.10">
    <property type="match status" value="1"/>
</dbReference>
<reference evidence="3 4" key="1">
    <citation type="submission" date="2019-08" db="EMBL/GenBank/DDBJ databases">
        <authorList>
            <person name="Liang Q."/>
        </authorList>
    </citation>
    <scope>NUCLEOTIDE SEQUENCE [LARGE SCALE GENOMIC DNA]</scope>
    <source>
        <strain evidence="3 4">V1718</strain>
    </source>
</reference>
<dbReference type="GO" id="GO:0009166">
    <property type="term" value="P:nucleotide catabolic process"/>
    <property type="evidence" value="ECO:0007669"/>
    <property type="project" value="InterPro"/>
</dbReference>
<protein>
    <submittedName>
        <fullName evidence="3">Uncharacterized protein</fullName>
    </submittedName>
</protein>
<dbReference type="EMBL" id="CP042467">
    <property type="protein sequence ID" value="QED26341.1"/>
    <property type="molecule type" value="Genomic_DNA"/>
</dbReference>
<dbReference type="GO" id="GO:0016787">
    <property type="term" value="F:hydrolase activity"/>
    <property type="evidence" value="ECO:0007669"/>
    <property type="project" value="InterPro"/>
</dbReference>
<evidence type="ECO:0000313" key="4">
    <source>
        <dbReference type="Proteomes" id="UP000321595"/>
    </source>
</evidence>
<evidence type="ECO:0000256" key="1">
    <source>
        <dbReference type="SAM" id="MobiDB-lite"/>
    </source>
</evidence>
<feature type="signal peptide" evidence="2">
    <location>
        <begin position="1"/>
        <end position="20"/>
    </location>
</feature>
<accession>A0A5B8XME3</accession>
<gene>
    <name evidence="3" type="ORF">FRD01_03535</name>
</gene>
<feature type="chain" id="PRO_5022907098" evidence="2">
    <location>
        <begin position="21"/>
        <end position="495"/>
    </location>
</feature>
<keyword evidence="4" id="KW-1185">Reference proteome</keyword>
<dbReference type="PROSITE" id="PS51257">
    <property type="entry name" value="PROKAR_LIPOPROTEIN"/>
    <property type="match status" value="1"/>
</dbReference>
<evidence type="ECO:0000313" key="3">
    <source>
        <dbReference type="EMBL" id="QED26341.1"/>
    </source>
</evidence>
<dbReference type="PANTHER" id="PTHR11575">
    <property type="entry name" value="5'-NUCLEOTIDASE-RELATED"/>
    <property type="match status" value="1"/>
</dbReference>
<dbReference type="InterPro" id="IPR006179">
    <property type="entry name" value="5_nucleotidase/apyrase"/>
</dbReference>
<dbReference type="KEGG" id="bbae:FRD01_03535"/>
<evidence type="ECO:0000256" key="2">
    <source>
        <dbReference type="SAM" id="SignalP"/>
    </source>
</evidence>
<dbReference type="PANTHER" id="PTHR11575:SF24">
    <property type="entry name" value="5'-NUCLEOTIDASE"/>
    <property type="match status" value="1"/>
</dbReference>
<keyword evidence="2" id="KW-0732">Signal</keyword>
<dbReference type="GO" id="GO:0030288">
    <property type="term" value="C:outer membrane-bounded periplasmic space"/>
    <property type="evidence" value="ECO:0007669"/>
    <property type="project" value="TreeGrafter"/>
</dbReference>
<feature type="compositionally biased region" description="Basic and acidic residues" evidence="1">
    <location>
        <begin position="473"/>
        <end position="495"/>
    </location>
</feature>
<proteinExistence type="predicted"/>
<dbReference type="Proteomes" id="UP000321595">
    <property type="component" value="Chromosome"/>
</dbReference>
<dbReference type="RefSeq" id="WP_146957704.1">
    <property type="nucleotide sequence ID" value="NZ_CP042467.1"/>
</dbReference>
<dbReference type="AlphaFoldDB" id="A0A5B8XME3"/>
<dbReference type="SUPFAM" id="SSF56300">
    <property type="entry name" value="Metallo-dependent phosphatases"/>
    <property type="match status" value="1"/>
</dbReference>
<dbReference type="OrthoDB" id="9775118at2"/>
<sequence>MPLKVVVFLALLMTVACDKAEVASPVEPEVEMTREGKLGYLEAQEKVLRGVQLGLGAAVRATPQDTSSASNEVKEVAAEGHIFTLHVGGNNHGETEDCGCKANPLGGLARRARMMELSLDPTHVDAVKWWGETKRGEATLVAVDAGDFFYKNPTLAKAAESTQAQAKYDALTAAMALKQMPIDVFLAGELDLVFGTENFTELMETSGKKFISANLMKDSKPWLEPTFTFERNGQKVGVIGLTRQKSRLSDFWSERGLEVKDPVESYKAAWPSLAGTNLKILLSNLGHDETRVMLEGLEASERPHVVVLSGSNRLTQRPEWVGDTAMVEALSQGKYALRADIFRNGAEFTGFQNKSVNPQMVMRDYQKAMSVYVGAKARFNKAERAILELPADVEPGRREFAEKERGMFWTRVQISSQELAEAAESVQSQIAGSQAKATGADYIDLRAIALKLDVPQVPSIEALVAQRKKKRPEFRPTNDHAGHDHPGHDHAGHKH</sequence>